<evidence type="ECO:0000256" key="4">
    <source>
        <dbReference type="PROSITE-ProRule" id="PRU00209"/>
    </source>
</evidence>
<gene>
    <name evidence="6" type="ORF">BRETT_002897</name>
</gene>
<keyword evidence="2 4" id="KW-0820">tRNA-binding</keyword>
<accession>A0A871RDR8</accession>
<evidence type="ECO:0000313" key="6">
    <source>
        <dbReference type="EMBL" id="QOU22714.1"/>
    </source>
</evidence>
<evidence type="ECO:0000256" key="3">
    <source>
        <dbReference type="ARBA" id="ARBA00022884"/>
    </source>
</evidence>
<dbReference type="PROSITE" id="PS50886">
    <property type="entry name" value="TRBD"/>
    <property type="match status" value="1"/>
</dbReference>
<dbReference type="InterPro" id="IPR002547">
    <property type="entry name" value="tRNA-bd_dom"/>
</dbReference>
<evidence type="ECO:0000256" key="1">
    <source>
        <dbReference type="ARBA" id="ARBA00022490"/>
    </source>
</evidence>
<keyword evidence="1" id="KW-0963">Cytoplasm</keyword>
<dbReference type="RefSeq" id="XP_041139207.1">
    <property type="nucleotide sequence ID" value="XM_041281416.1"/>
</dbReference>
<dbReference type="SUPFAM" id="SSF50249">
    <property type="entry name" value="Nucleic acid-binding proteins"/>
    <property type="match status" value="1"/>
</dbReference>
<protein>
    <recommendedName>
        <fullName evidence="5">tRNA-binding domain-containing protein</fullName>
    </recommendedName>
</protein>
<reference evidence="6" key="2">
    <citation type="journal article" name="BMC Genomics">
        <title>New genome assemblies reveal patterns of domestication and adaptation across Brettanomyces (Dekkera) species.</title>
        <authorList>
            <person name="Roach M.J."/>
            <person name="Borneman A.R."/>
        </authorList>
    </citation>
    <scope>NUCLEOTIDE SEQUENCE</scope>
    <source>
        <strain evidence="6">UCD 2041</strain>
    </source>
</reference>
<dbReference type="EMBL" id="CP063137">
    <property type="protein sequence ID" value="QOU22714.1"/>
    <property type="molecule type" value="Genomic_DNA"/>
</dbReference>
<organism evidence="6 7">
    <name type="scientific">Dekkera bruxellensis</name>
    <name type="common">Brettanomyces custersii</name>
    <dbReference type="NCBI Taxonomy" id="5007"/>
    <lineage>
        <taxon>Eukaryota</taxon>
        <taxon>Fungi</taxon>
        <taxon>Dikarya</taxon>
        <taxon>Ascomycota</taxon>
        <taxon>Saccharomycotina</taxon>
        <taxon>Pichiomycetes</taxon>
        <taxon>Pichiales</taxon>
        <taxon>Pichiaceae</taxon>
        <taxon>Brettanomyces</taxon>
    </lineage>
</organism>
<dbReference type="Proteomes" id="UP000663131">
    <property type="component" value="Chromosome 9"/>
</dbReference>
<reference evidence="6" key="1">
    <citation type="submission" date="2020-10" db="EMBL/GenBank/DDBJ databases">
        <authorList>
            <person name="Palmer J.M."/>
        </authorList>
    </citation>
    <scope>NUCLEOTIDE SEQUENCE</scope>
    <source>
        <strain evidence="6">UCD 2041</strain>
    </source>
</reference>
<sequence length="216" mass="24446">MELFRVGLYISRRFNSTLAVTPRLLDLRIGKIVEIKKHENADKLYVSQVAVSGAKPDESSQGKLDGNIEHVTETVQVCSGLVGFVPKSELLNKRVVLVMNLKPSKMRGVRSEAMLLAAEKQINNTDIIPNFKVQVVRPPEHGEIGQSLQFKGFERELGDELRRVNRKKWEKIASGLKTNNKGEVCYIDESCTLGFDVDNWREVCTVSNEFRNCKVR</sequence>
<evidence type="ECO:0000256" key="2">
    <source>
        <dbReference type="ARBA" id="ARBA00022555"/>
    </source>
</evidence>
<dbReference type="InterPro" id="IPR051270">
    <property type="entry name" value="Tyrosine-tRNA_ligase_regulator"/>
</dbReference>
<dbReference type="PANTHER" id="PTHR11586:SF43">
    <property type="entry name" value="TYROSINE--TRNA LIGASE, CYTOPLASMIC"/>
    <property type="match status" value="1"/>
</dbReference>
<keyword evidence="3 4" id="KW-0694">RNA-binding</keyword>
<feature type="domain" description="TRNA-binding" evidence="5">
    <location>
        <begin position="21"/>
        <end position="149"/>
    </location>
</feature>
<dbReference type="PANTHER" id="PTHR11586">
    <property type="entry name" value="TRNA-AMINOACYLATION COFACTOR ARC1 FAMILY MEMBER"/>
    <property type="match status" value="1"/>
</dbReference>
<name>A0A871RDR8_DEKBR</name>
<evidence type="ECO:0000313" key="7">
    <source>
        <dbReference type="Proteomes" id="UP000663131"/>
    </source>
</evidence>
<dbReference type="GeneID" id="64574821"/>
<dbReference type="GO" id="GO:0004831">
    <property type="term" value="F:tyrosine-tRNA ligase activity"/>
    <property type="evidence" value="ECO:0007669"/>
    <property type="project" value="TreeGrafter"/>
</dbReference>
<dbReference type="KEGG" id="bbrx:BRETT_002897"/>
<evidence type="ECO:0000259" key="5">
    <source>
        <dbReference type="PROSITE" id="PS50886"/>
    </source>
</evidence>
<dbReference type="OrthoDB" id="19141at2759"/>
<dbReference type="Gene3D" id="2.40.50.140">
    <property type="entry name" value="Nucleic acid-binding proteins"/>
    <property type="match status" value="1"/>
</dbReference>
<dbReference type="GO" id="GO:0000049">
    <property type="term" value="F:tRNA binding"/>
    <property type="evidence" value="ECO:0007669"/>
    <property type="project" value="UniProtKB-UniRule"/>
</dbReference>
<dbReference type="InterPro" id="IPR012340">
    <property type="entry name" value="NA-bd_OB-fold"/>
</dbReference>
<proteinExistence type="predicted"/>
<dbReference type="AlphaFoldDB" id="A0A871RDR8"/>
<dbReference type="Pfam" id="PF01588">
    <property type="entry name" value="tRNA_bind"/>
    <property type="match status" value="1"/>
</dbReference>